<dbReference type="InterPro" id="IPR011257">
    <property type="entry name" value="DNA_glycosylase"/>
</dbReference>
<organism evidence="16 17">
    <name type="scientific">Enterocloster aldenensis</name>
    <dbReference type="NCBI Taxonomy" id="358742"/>
    <lineage>
        <taxon>Bacteria</taxon>
        <taxon>Bacillati</taxon>
        <taxon>Bacillota</taxon>
        <taxon>Clostridia</taxon>
        <taxon>Lachnospirales</taxon>
        <taxon>Lachnospiraceae</taxon>
        <taxon>Enterocloster</taxon>
    </lineage>
</organism>
<protein>
    <recommendedName>
        <fullName evidence="5 14">Adenine DNA glycosylase</fullName>
        <ecNumber evidence="4 14">3.2.2.31</ecNumber>
    </recommendedName>
</protein>
<dbReference type="Gene3D" id="1.10.1670.10">
    <property type="entry name" value="Helix-hairpin-Helix base-excision DNA repair enzymes (C-terminal)"/>
    <property type="match status" value="1"/>
</dbReference>
<dbReference type="GO" id="GO:0051539">
    <property type="term" value="F:4 iron, 4 sulfur cluster binding"/>
    <property type="evidence" value="ECO:0007669"/>
    <property type="project" value="UniProtKB-UniRule"/>
</dbReference>
<dbReference type="GO" id="GO:0000701">
    <property type="term" value="F:purine-specific mismatch base pair DNA N-glycosylase activity"/>
    <property type="evidence" value="ECO:0007669"/>
    <property type="project" value="UniProtKB-EC"/>
</dbReference>
<comment type="cofactor">
    <cofactor evidence="14">
        <name>[4Fe-4S] cluster</name>
        <dbReference type="ChEBI" id="CHEBI:49883"/>
    </cofactor>
    <text evidence="14">Binds 1 [4Fe-4S] cluster.</text>
</comment>
<evidence type="ECO:0000259" key="15">
    <source>
        <dbReference type="SMART" id="SM00478"/>
    </source>
</evidence>
<dbReference type="NCBIfam" id="TIGR01084">
    <property type="entry name" value="mutY"/>
    <property type="match status" value="1"/>
</dbReference>
<dbReference type="GO" id="GO:0032357">
    <property type="term" value="F:oxidized purine DNA binding"/>
    <property type="evidence" value="ECO:0007669"/>
    <property type="project" value="TreeGrafter"/>
</dbReference>
<keyword evidence="9" id="KW-0378">Hydrolase</keyword>
<dbReference type="InterPro" id="IPR003265">
    <property type="entry name" value="HhH-GPD_domain"/>
</dbReference>
<dbReference type="InterPro" id="IPR000445">
    <property type="entry name" value="HhH_motif"/>
</dbReference>
<evidence type="ECO:0000256" key="13">
    <source>
        <dbReference type="ARBA" id="ARBA00023295"/>
    </source>
</evidence>
<keyword evidence="13 14" id="KW-0326">Glycosidase</keyword>
<evidence type="ECO:0000256" key="7">
    <source>
        <dbReference type="ARBA" id="ARBA00022723"/>
    </source>
</evidence>
<evidence type="ECO:0000313" key="16">
    <source>
        <dbReference type="EMBL" id="MCG4748249.1"/>
    </source>
</evidence>
<evidence type="ECO:0000256" key="3">
    <source>
        <dbReference type="ARBA" id="ARBA00008343"/>
    </source>
</evidence>
<dbReference type="SMART" id="SM00478">
    <property type="entry name" value="ENDO3c"/>
    <property type="match status" value="1"/>
</dbReference>
<dbReference type="GO" id="GO:0034039">
    <property type="term" value="F:8-oxo-7,8-dihydroguanine DNA N-glycosylase activity"/>
    <property type="evidence" value="ECO:0007669"/>
    <property type="project" value="TreeGrafter"/>
</dbReference>
<dbReference type="GO" id="GO:0035485">
    <property type="term" value="F:adenine/guanine mispair binding"/>
    <property type="evidence" value="ECO:0007669"/>
    <property type="project" value="TreeGrafter"/>
</dbReference>
<dbReference type="Pfam" id="PF14815">
    <property type="entry name" value="NUDIX_4"/>
    <property type="match status" value="1"/>
</dbReference>
<dbReference type="InterPro" id="IPR015797">
    <property type="entry name" value="NUDIX_hydrolase-like_dom_sf"/>
</dbReference>
<keyword evidence="6" id="KW-0004">4Fe-4S</keyword>
<dbReference type="PANTHER" id="PTHR42944">
    <property type="entry name" value="ADENINE DNA GLYCOSYLASE"/>
    <property type="match status" value="1"/>
</dbReference>
<sequence length="391" mass="43403">MDIFDTARLYDSLQVMEREQDPLGREERLKAMEKPLLAWYGSRARSLPWRDDPKPYRVWISEIMLQQTRVEAVKPYFERFMKAFPGVRDLAGAEDDHLMKMWEGLGYYNRARNLKAAARMVMEEYGGCLPASFEELIKLPGIGSYTAGAIASIAFGIPMPAVDGNVLRVISRVLGDRGDIRKASVKAGMEQELKAVMPAGNASSYNQGLIEIGALVCIPGGEPRCGECPLASLCLTRRNGWWKEIPYKSPNKARKIEEKTVFIIEYQDKVAIRKRPMNGLLAGLYEFPNACGHPDADAIPSVLGMAPLWIKSITPLPAAKHVFSHVEWHMTGYRVVLDEAAADPLFPGGREEGEGAADETPDAGWFFVSRELLASSYAIPNAFQAYTALVG</sequence>
<dbReference type="RefSeq" id="WP_117559068.1">
    <property type="nucleotide sequence ID" value="NZ_BAABZL010000001.1"/>
</dbReference>
<comment type="similarity">
    <text evidence="3 14">Belongs to the Nth/MutY family.</text>
</comment>
<dbReference type="InterPro" id="IPR004036">
    <property type="entry name" value="Endonuclease-III-like_CS2"/>
</dbReference>
<dbReference type="InterPro" id="IPR044298">
    <property type="entry name" value="MIG/MutY"/>
</dbReference>
<evidence type="ECO:0000256" key="8">
    <source>
        <dbReference type="ARBA" id="ARBA00022763"/>
    </source>
</evidence>
<dbReference type="Pfam" id="PF00730">
    <property type="entry name" value="HhH-GPD"/>
    <property type="match status" value="1"/>
</dbReference>
<evidence type="ECO:0000256" key="6">
    <source>
        <dbReference type="ARBA" id="ARBA00022485"/>
    </source>
</evidence>
<dbReference type="SUPFAM" id="SSF55811">
    <property type="entry name" value="Nudix"/>
    <property type="match status" value="1"/>
</dbReference>
<keyword evidence="8 14" id="KW-0227">DNA damage</keyword>
<evidence type="ECO:0000256" key="2">
    <source>
        <dbReference type="ARBA" id="ARBA00002933"/>
    </source>
</evidence>
<dbReference type="FunFam" id="1.10.340.30:FF:000002">
    <property type="entry name" value="Adenine DNA glycosylase"/>
    <property type="match status" value="1"/>
</dbReference>
<dbReference type="SUPFAM" id="SSF48150">
    <property type="entry name" value="DNA-glycosylase"/>
    <property type="match status" value="1"/>
</dbReference>
<dbReference type="InterPro" id="IPR005760">
    <property type="entry name" value="A/G_AdeGlyc_MutY"/>
</dbReference>
<dbReference type="PROSITE" id="PS01155">
    <property type="entry name" value="ENDONUCLEASE_III_2"/>
    <property type="match status" value="1"/>
</dbReference>
<proteinExistence type="inferred from homology"/>
<dbReference type="EMBL" id="JAKNGE010000034">
    <property type="protein sequence ID" value="MCG4748249.1"/>
    <property type="molecule type" value="Genomic_DNA"/>
</dbReference>
<comment type="catalytic activity">
    <reaction evidence="1 14">
        <text>Hydrolyzes free adenine bases from 7,8-dihydro-8-oxoguanine:adenine mismatched double-stranded DNA, leaving an apurinic site.</text>
        <dbReference type="EC" id="3.2.2.31"/>
    </reaction>
</comment>
<dbReference type="Pfam" id="PF00633">
    <property type="entry name" value="HHH"/>
    <property type="match status" value="1"/>
</dbReference>
<feature type="domain" description="HhH-GPD" evidence="15">
    <location>
        <begin position="64"/>
        <end position="215"/>
    </location>
</feature>
<evidence type="ECO:0000256" key="14">
    <source>
        <dbReference type="RuleBase" id="RU365096"/>
    </source>
</evidence>
<dbReference type="PANTHER" id="PTHR42944:SF1">
    <property type="entry name" value="ADENINE DNA GLYCOSYLASE"/>
    <property type="match status" value="1"/>
</dbReference>
<dbReference type="CDD" id="cd00056">
    <property type="entry name" value="ENDO3c"/>
    <property type="match status" value="1"/>
</dbReference>
<dbReference type="EC" id="3.2.2.31" evidence="4 14"/>
<keyword evidence="11" id="KW-0411">Iron-sulfur</keyword>
<reference evidence="16" key="1">
    <citation type="submission" date="2022-01" db="EMBL/GenBank/DDBJ databases">
        <title>Collection of gut derived symbiotic bacterial strains cultured from healthy donors.</title>
        <authorList>
            <person name="Lin H."/>
            <person name="Kohout C."/>
            <person name="Waligurski E."/>
            <person name="Pamer E.G."/>
        </authorList>
    </citation>
    <scope>NUCLEOTIDE SEQUENCE</scope>
    <source>
        <strain evidence="16">DFI.6.55</strain>
    </source>
</reference>
<dbReference type="Gene3D" id="1.10.340.30">
    <property type="entry name" value="Hypothetical protein, domain 2"/>
    <property type="match status" value="1"/>
</dbReference>
<dbReference type="InterPro" id="IPR029119">
    <property type="entry name" value="MutY_C"/>
</dbReference>
<dbReference type="CDD" id="cd03431">
    <property type="entry name" value="NUDIX_DNA_Glycosylase_C-MutY"/>
    <property type="match status" value="1"/>
</dbReference>
<evidence type="ECO:0000256" key="12">
    <source>
        <dbReference type="ARBA" id="ARBA00023204"/>
    </source>
</evidence>
<evidence type="ECO:0000256" key="10">
    <source>
        <dbReference type="ARBA" id="ARBA00023004"/>
    </source>
</evidence>
<evidence type="ECO:0000256" key="4">
    <source>
        <dbReference type="ARBA" id="ARBA00012045"/>
    </source>
</evidence>
<comment type="caution">
    <text evidence="16">The sequence shown here is derived from an EMBL/GenBank/DDBJ whole genome shotgun (WGS) entry which is preliminary data.</text>
</comment>
<dbReference type="GO" id="GO:0046872">
    <property type="term" value="F:metal ion binding"/>
    <property type="evidence" value="ECO:0007669"/>
    <property type="project" value="UniProtKB-UniRule"/>
</dbReference>
<evidence type="ECO:0000256" key="1">
    <source>
        <dbReference type="ARBA" id="ARBA00000843"/>
    </source>
</evidence>
<name>A0AAW5BZL4_9FIRM</name>
<accession>A0AAW5BZL4</accession>
<dbReference type="GO" id="GO:0006284">
    <property type="term" value="P:base-excision repair"/>
    <property type="evidence" value="ECO:0007669"/>
    <property type="project" value="UniProtKB-UniRule"/>
</dbReference>
<evidence type="ECO:0000256" key="11">
    <source>
        <dbReference type="ARBA" id="ARBA00023014"/>
    </source>
</evidence>
<keyword evidence="7" id="KW-0479">Metal-binding</keyword>
<dbReference type="AlphaFoldDB" id="A0AAW5BZL4"/>
<evidence type="ECO:0000256" key="9">
    <source>
        <dbReference type="ARBA" id="ARBA00022801"/>
    </source>
</evidence>
<keyword evidence="12" id="KW-0234">DNA repair</keyword>
<evidence type="ECO:0000313" key="17">
    <source>
        <dbReference type="Proteomes" id="UP001299608"/>
    </source>
</evidence>
<keyword evidence="10 14" id="KW-0408">Iron</keyword>
<gene>
    <name evidence="16" type="primary">mutY</name>
    <name evidence="16" type="ORF">L0N08_22770</name>
</gene>
<dbReference type="Proteomes" id="UP001299608">
    <property type="component" value="Unassembled WGS sequence"/>
</dbReference>
<dbReference type="GO" id="GO:0006298">
    <property type="term" value="P:mismatch repair"/>
    <property type="evidence" value="ECO:0007669"/>
    <property type="project" value="TreeGrafter"/>
</dbReference>
<dbReference type="InterPro" id="IPR023170">
    <property type="entry name" value="HhH_base_excis_C"/>
</dbReference>
<evidence type="ECO:0000256" key="5">
    <source>
        <dbReference type="ARBA" id="ARBA00022023"/>
    </source>
</evidence>
<comment type="function">
    <text evidence="2">Adenine glycosylase active on G-A mispairs. MutY also corrects error-prone DNA synthesis past GO lesions which are due to the oxidatively damaged form of guanine: 7,8-dihydro-8-oxoguanine (8-oxo-dGTP).</text>
</comment>
<dbReference type="Gene3D" id="3.90.79.10">
    <property type="entry name" value="Nucleoside Triphosphate Pyrophosphohydrolase"/>
    <property type="match status" value="1"/>
</dbReference>
<dbReference type="GeneID" id="97207256"/>